<gene>
    <name evidence="1" type="ORF">COI69_32470</name>
</gene>
<evidence type="ECO:0000313" key="2">
    <source>
        <dbReference type="Proteomes" id="UP000225135"/>
    </source>
</evidence>
<sequence>MNEKNVFLSGVAFDLNLLGPTLPPISPFTLPTGPTGPTGLTGIGVTGPTGATGVTRSGVTPAFGMLNTDPVTDIPIVADTNIDFTMIGTFSGVILSTADNSITAGSTGVYAVTFSTGVSVFGEDSGILIMNFTINDTVNFLSQIQIDLNQGNRIMVSKTVLLSLNQGDVLRVLIRFSSGPVFIGDASLVVEKVG</sequence>
<accession>A0A9X7E017</accession>
<name>A0A9X7E017_BACCE</name>
<evidence type="ECO:0008006" key="3">
    <source>
        <dbReference type="Google" id="ProtNLM"/>
    </source>
</evidence>
<dbReference type="RefSeq" id="WP_098773749.1">
    <property type="nucleotide sequence ID" value="NZ_NUQH01000087.1"/>
</dbReference>
<dbReference type="AlphaFoldDB" id="A0A9X7E017"/>
<dbReference type="EMBL" id="NUUR01000161">
    <property type="protein sequence ID" value="PHG72133.1"/>
    <property type="molecule type" value="Genomic_DNA"/>
</dbReference>
<dbReference type="Proteomes" id="UP000225135">
    <property type="component" value="Unassembled WGS sequence"/>
</dbReference>
<comment type="caution">
    <text evidence="1">The sequence shown here is derived from an EMBL/GenBank/DDBJ whole genome shotgun (WGS) entry which is preliminary data.</text>
</comment>
<reference evidence="1 2" key="1">
    <citation type="submission" date="2017-09" db="EMBL/GenBank/DDBJ databases">
        <title>Large-scale bioinformatics analysis of Bacillus genomes uncovers conserved roles of natural products in bacterial physiology.</title>
        <authorList>
            <consortium name="Agbiome Team Llc"/>
            <person name="Bleich R.M."/>
            <person name="Grubbs K.J."/>
            <person name="Santa Maria K.C."/>
            <person name="Allen S.E."/>
            <person name="Farag S."/>
            <person name="Shank E.A."/>
            <person name="Bowers A."/>
        </authorList>
    </citation>
    <scope>NUCLEOTIDE SEQUENCE [LARGE SCALE GENOMIC DNA]</scope>
    <source>
        <strain evidence="1 2">AFS029792</strain>
    </source>
</reference>
<dbReference type="InterPro" id="IPR021201">
    <property type="entry name" value="Leader_pep_exosporium"/>
</dbReference>
<dbReference type="NCBIfam" id="TIGR03720">
    <property type="entry name" value="exospor_lead"/>
    <property type="match status" value="1"/>
</dbReference>
<organism evidence="1 2">
    <name type="scientific">Bacillus cereus</name>
    <dbReference type="NCBI Taxonomy" id="1396"/>
    <lineage>
        <taxon>Bacteria</taxon>
        <taxon>Bacillati</taxon>
        <taxon>Bacillota</taxon>
        <taxon>Bacilli</taxon>
        <taxon>Bacillales</taxon>
        <taxon>Bacillaceae</taxon>
        <taxon>Bacillus</taxon>
        <taxon>Bacillus cereus group</taxon>
    </lineage>
</organism>
<evidence type="ECO:0000313" key="1">
    <source>
        <dbReference type="EMBL" id="PHG72133.1"/>
    </source>
</evidence>
<proteinExistence type="predicted"/>
<protein>
    <recommendedName>
        <fullName evidence="3">Exosporium leader peptide</fullName>
    </recommendedName>
</protein>